<keyword evidence="2 5" id="KW-0812">Transmembrane</keyword>
<dbReference type="GO" id="GO:0022857">
    <property type="term" value="F:transmembrane transporter activity"/>
    <property type="evidence" value="ECO:0007669"/>
    <property type="project" value="InterPro"/>
</dbReference>
<dbReference type="Pfam" id="PF00083">
    <property type="entry name" value="Sugar_tr"/>
    <property type="match status" value="1"/>
</dbReference>
<dbReference type="EMBL" id="LCTV02000002">
    <property type="protein sequence ID" value="PRQ76504.1"/>
    <property type="molecule type" value="Genomic_DNA"/>
</dbReference>
<keyword evidence="3 5" id="KW-1133">Transmembrane helix</keyword>
<protein>
    <recommendedName>
        <fullName evidence="8">MFS monosaccharide transporter</fullName>
    </recommendedName>
</protein>
<comment type="subcellular location">
    <subcellularLocation>
        <location evidence="1">Membrane</location>
    </subcellularLocation>
</comment>
<sequence>MRPRSVRRRFFHVGWCGHRDVYARRTPYLVDDKPGSAGVGSNVFWIWGGACVACFIFTFFFIYETKGLALEQVDILYRNSNALHSNKFRKQILDENLHDEDKEAYYAGAQKNPIERASTRRTPSCATFKTRTLPYSLGSRPFRLLHRVLMYSLFPI</sequence>
<name>A0A2T0AET8_RHOTO</name>
<dbReference type="GO" id="GO:0016020">
    <property type="term" value="C:membrane"/>
    <property type="evidence" value="ECO:0007669"/>
    <property type="project" value="UniProtKB-SubCell"/>
</dbReference>
<proteinExistence type="predicted"/>
<dbReference type="InterPro" id="IPR036259">
    <property type="entry name" value="MFS_trans_sf"/>
</dbReference>
<evidence type="ECO:0000256" key="4">
    <source>
        <dbReference type="ARBA" id="ARBA00023136"/>
    </source>
</evidence>
<evidence type="ECO:0000256" key="2">
    <source>
        <dbReference type="ARBA" id="ARBA00022692"/>
    </source>
</evidence>
<reference evidence="6 7" key="1">
    <citation type="journal article" date="2018" name="Elife">
        <title>Functional genomics of lipid metabolism in the oleaginous yeast Rhodosporidium toruloides.</title>
        <authorList>
            <person name="Coradetti S.T."/>
            <person name="Pinel D."/>
            <person name="Geiselman G."/>
            <person name="Ito M."/>
            <person name="Mondo S."/>
            <person name="Reilly M.C."/>
            <person name="Cheng Y.F."/>
            <person name="Bauer S."/>
            <person name="Grigoriev I."/>
            <person name="Gladden J.M."/>
            <person name="Simmons B.A."/>
            <person name="Brem R."/>
            <person name="Arkin A.P."/>
            <person name="Skerker J.M."/>
        </authorList>
    </citation>
    <scope>NUCLEOTIDE SEQUENCE [LARGE SCALE GENOMIC DNA]</scope>
    <source>
        <strain evidence="6 7">NBRC 0880</strain>
    </source>
</reference>
<evidence type="ECO:0000313" key="7">
    <source>
        <dbReference type="Proteomes" id="UP000239560"/>
    </source>
</evidence>
<evidence type="ECO:0000256" key="1">
    <source>
        <dbReference type="ARBA" id="ARBA00004370"/>
    </source>
</evidence>
<dbReference type="AlphaFoldDB" id="A0A2T0AET8"/>
<organism evidence="6 7">
    <name type="scientific">Rhodotorula toruloides</name>
    <name type="common">Yeast</name>
    <name type="synonym">Rhodosporidium toruloides</name>
    <dbReference type="NCBI Taxonomy" id="5286"/>
    <lineage>
        <taxon>Eukaryota</taxon>
        <taxon>Fungi</taxon>
        <taxon>Dikarya</taxon>
        <taxon>Basidiomycota</taxon>
        <taxon>Pucciniomycotina</taxon>
        <taxon>Microbotryomycetes</taxon>
        <taxon>Sporidiobolales</taxon>
        <taxon>Sporidiobolaceae</taxon>
        <taxon>Rhodotorula</taxon>
    </lineage>
</organism>
<gene>
    <name evidence="6" type="ORF">AAT19DRAFT_11922</name>
</gene>
<keyword evidence="4 5" id="KW-0472">Membrane</keyword>
<comment type="caution">
    <text evidence="6">The sequence shown here is derived from an EMBL/GenBank/DDBJ whole genome shotgun (WGS) entry which is preliminary data.</text>
</comment>
<dbReference type="OrthoDB" id="6612291at2759"/>
<dbReference type="Proteomes" id="UP000239560">
    <property type="component" value="Unassembled WGS sequence"/>
</dbReference>
<evidence type="ECO:0000256" key="3">
    <source>
        <dbReference type="ARBA" id="ARBA00022989"/>
    </source>
</evidence>
<evidence type="ECO:0000313" key="6">
    <source>
        <dbReference type="EMBL" id="PRQ76504.1"/>
    </source>
</evidence>
<evidence type="ECO:0000256" key="5">
    <source>
        <dbReference type="SAM" id="Phobius"/>
    </source>
</evidence>
<feature type="transmembrane region" description="Helical" evidence="5">
    <location>
        <begin position="43"/>
        <end position="63"/>
    </location>
</feature>
<evidence type="ECO:0008006" key="8">
    <source>
        <dbReference type="Google" id="ProtNLM"/>
    </source>
</evidence>
<dbReference type="Gene3D" id="1.20.1250.20">
    <property type="entry name" value="MFS general substrate transporter like domains"/>
    <property type="match status" value="1"/>
</dbReference>
<dbReference type="InterPro" id="IPR005828">
    <property type="entry name" value="MFS_sugar_transport-like"/>
</dbReference>
<accession>A0A2T0AET8</accession>